<dbReference type="EMBL" id="PFBC01000062">
    <property type="protein sequence ID" value="PIR87557.1"/>
    <property type="molecule type" value="Genomic_DNA"/>
</dbReference>
<name>A0A2H0UMB6_9BACT</name>
<feature type="transmembrane region" description="Helical" evidence="1">
    <location>
        <begin position="7"/>
        <end position="26"/>
    </location>
</feature>
<comment type="caution">
    <text evidence="2">The sequence shown here is derived from an EMBL/GenBank/DDBJ whole genome shotgun (WGS) entry which is preliminary data.</text>
</comment>
<protein>
    <submittedName>
        <fullName evidence="2">Uncharacterized protein</fullName>
    </submittedName>
</protein>
<keyword evidence="1" id="KW-0812">Transmembrane</keyword>
<organism evidence="2 3">
    <name type="scientific">Candidatus Harrisonbacteria bacterium CG10_big_fil_rev_8_21_14_0_10_45_28</name>
    <dbReference type="NCBI Taxonomy" id="1974586"/>
    <lineage>
        <taxon>Bacteria</taxon>
        <taxon>Candidatus Harrisoniibacteriota</taxon>
    </lineage>
</organism>
<evidence type="ECO:0000313" key="2">
    <source>
        <dbReference type="EMBL" id="PIR87557.1"/>
    </source>
</evidence>
<keyword evidence="1" id="KW-1133">Transmembrane helix</keyword>
<gene>
    <name evidence="2" type="ORF">COU10_04090</name>
</gene>
<sequence>MRVTKKRLIIVAVAIIILIIILWFAFGSGEKIPADPASASIIDSNGFGNLTTSGDASVSWTRAIKILRSGEVDSVSQSHKLKVVLIMKNGDKITTTEPSIDEIITQIELCKNTCSQILIATE</sequence>
<keyword evidence="1" id="KW-0472">Membrane</keyword>
<evidence type="ECO:0000256" key="1">
    <source>
        <dbReference type="SAM" id="Phobius"/>
    </source>
</evidence>
<evidence type="ECO:0000313" key="3">
    <source>
        <dbReference type="Proteomes" id="UP000230903"/>
    </source>
</evidence>
<proteinExistence type="predicted"/>
<reference evidence="3" key="1">
    <citation type="submission" date="2017-09" db="EMBL/GenBank/DDBJ databases">
        <title>Depth-based differentiation of microbial function through sediment-hosted aquifers and enrichment of novel symbionts in the deep terrestrial subsurface.</title>
        <authorList>
            <person name="Probst A.J."/>
            <person name="Ladd B."/>
            <person name="Jarett J.K."/>
            <person name="Geller-Mcgrath D.E."/>
            <person name="Sieber C.M.K."/>
            <person name="Emerson J.B."/>
            <person name="Anantharaman K."/>
            <person name="Thomas B.C."/>
            <person name="Malmstrom R."/>
            <person name="Stieglmeier M."/>
            <person name="Klingl A."/>
            <person name="Woyke T."/>
            <person name="Ryan C.M."/>
            <person name="Banfield J.F."/>
        </authorList>
    </citation>
    <scope>NUCLEOTIDE SEQUENCE [LARGE SCALE GENOMIC DNA]</scope>
</reference>
<dbReference type="AlphaFoldDB" id="A0A2H0UMB6"/>
<dbReference type="Proteomes" id="UP000230903">
    <property type="component" value="Unassembled WGS sequence"/>
</dbReference>
<accession>A0A2H0UMB6</accession>